<dbReference type="GeneID" id="54412373"/>
<dbReference type="AlphaFoldDB" id="A0A6A5ZYZ9"/>
<dbReference type="EMBL" id="ML977524">
    <property type="protein sequence ID" value="KAF2123638.1"/>
    <property type="molecule type" value="Genomic_DNA"/>
</dbReference>
<feature type="coiled-coil region" evidence="1">
    <location>
        <begin position="76"/>
        <end position="124"/>
    </location>
</feature>
<keyword evidence="1" id="KW-0175">Coiled coil</keyword>
<gene>
    <name evidence="2" type="ORF">P153DRAFT_401801</name>
</gene>
<keyword evidence="3" id="KW-1185">Reference proteome</keyword>
<organism evidence="2 3">
    <name type="scientific">Dothidotthia symphoricarpi CBS 119687</name>
    <dbReference type="NCBI Taxonomy" id="1392245"/>
    <lineage>
        <taxon>Eukaryota</taxon>
        <taxon>Fungi</taxon>
        <taxon>Dikarya</taxon>
        <taxon>Ascomycota</taxon>
        <taxon>Pezizomycotina</taxon>
        <taxon>Dothideomycetes</taxon>
        <taxon>Pleosporomycetidae</taxon>
        <taxon>Pleosporales</taxon>
        <taxon>Dothidotthiaceae</taxon>
        <taxon>Dothidotthia</taxon>
    </lineage>
</organism>
<evidence type="ECO:0000256" key="1">
    <source>
        <dbReference type="SAM" id="Coils"/>
    </source>
</evidence>
<proteinExistence type="predicted"/>
<reference evidence="2" key="1">
    <citation type="journal article" date="2020" name="Stud. Mycol.">
        <title>101 Dothideomycetes genomes: a test case for predicting lifestyles and emergence of pathogens.</title>
        <authorList>
            <person name="Haridas S."/>
            <person name="Albert R."/>
            <person name="Binder M."/>
            <person name="Bloem J."/>
            <person name="Labutti K."/>
            <person name="Salamov A."/>
            <person name="Andreopoulos B."/>
            <person name="Baker S."/>
            <person name="Barry K."/>
            <person name="Bills G."/>
            <person name="Bluhm B."/>
            <person name="Cannon C."/>
            <person name="Castanera R."/>
            <person name="Culley D."/>
            <person name="Daum C."/>
            <person name="Ezra D."/>
            <person name="Gonzalez J."/>
            <person name="Henrissat B."/>
            <person name="Kuo A."/>
            <person name="Liang C."/>
            <person name="Lipzen A."/>
            <person name="Lutzoni F."/>
            <person name="Magnuson J."/>
            <person name="Mondo S."/>
            <person name="Nolan M."/>
            <person name="Ohm R."/>
            <person name="Pangilinan J."/>
            <person name="Park H.-J."/>
            <person name="Ramirez L."/>
            <person name="Alfaro M."/>
            <person name="Sun H."/>
            <person name="Tritt A."/>
            <person name="Yoshinaga Y."/>
            <person name="Zwiers L.-H."/>
            <person name="Turgeon B."/>
            <person name="Goodwin S."/>
            <person name="Spatafora J."/>
            <person name="Crous P."/>
            <person name="Grigoriev I."/>
        </authorList>
    </citation>
    <scope>NUCLEOTIDE SEQUENCE</scope>
    <source>
        <strain evidence="2">CBS 119687</strain>
    </source>
</reference>
<accession>A0A6A5ZYZ9</accession>
<evidence type="ECO:0000313" key="3">
    <source>
        <dbReference type="Proteomes" id="UP000799771"/>
    </source>
</evidence>
<name>A0A6A5ZYZ9_9PLEO</name>
<dbReference type="Proteomes" id="UP000799771">
    <property type="component" value="Unassembled WGS sequence"/>
</dbReference>
<sequence>MSFNKFNTLMKRTLAINAAVADPAAAPASPVSPESAGTVAHPEYRLSHTHPRAVHAVFDNLHATIDALRVQLDHQQDMHNNQVAELVKDNNDLREELSGKTSLIRVLQEEVRHWQDVIDVVRREAKGEKTTPLDKLKNLFRKGGD</sequence>
<dbReference type="RefSeq" id="XP_033518032.1">
    <property type="nucleotide sequence ID" value="XM_033671941.1"/>
</dbReference>
<evidence type="ECO:0000313" key="2">
    <source>
        <dbReference type="EMBL" id="KAF2123638.1"/>
    </source>
</evidence>
<protein>
    <submittedName>
        <fullName evidence="2">Uncharacterized protein</fullName>
    </submittedName>
</protein>